<evidence type="ECO:0000256" key="3">
    <source>
        <dbReference type="ARBA" id="ARBA00022737"/>
    </source>
</evidence>
<dbReference type="GO" id="GO:0005634">
    <property type="term" value="C:nucleus"/>
    <property type="evidence" value="ECO:0007669"/>
    <property type="project" value="UniProtKB-SubCell"/>
</dbReference>
<keyword evidence="7" id="KW-0539">Nucleus</keyword>
<proteinExistence type="predicted"/>
<evidence type="ECO:0000313" key="12">
    <source>
        <dbReference type="RefSeq" id="XP_023164236.2"/>
    </source>
</evidence>
<feature type="domain" description="C2H2-type" evidence="10">
    <location>
        <begin position="241"/>
        <end position="268"/>
    </location>
</feature>
<dbReference type="OrthoDB" id="6077919at2759"/>
<dbReference type="Pfam" id="PF00096">
    <property type="entry name" value="zf-C2H2"/>
    <property type="match status" value="4"/>
</dbReference>
<feature type="domain" description="C2H2-type" evidence="10">
    <location>
        <begin position="155"/>
        <end position="182"/>
    </location>
</feature>
<dbReference type="PROSITE" id="PS50157">
    <property type="entry name" value="ZINC_FINGER_C2H2_2"/>
    <property type="match status" value="7"/>
</dbReference>
<feature type="domain" description="C2H2-type" evidence="10">
    <location>
        <begin position="184"/>
        <end position="211"/>
    </location>
</feature>
<dbReference type="GO" id="GO:0000978">
    <property type="term" value="F:RNA polymerase II cis-regulatory region sequence-specific DNA binding"/>
    <property type="evidence" value="ECO:0007669"/>
    <property type="project" value="TreeGrafter"/>
</dbReference>
<feature type="domain" description="C2H2-type" evidence="10">
    <location>
        <begin position="101"/>
        <end position="128"/>
    </location>
</feature>
<dbReference type="GO" id="GO:0008270">
    <property type="term" value="F:zinc ion binding"/>
    <property type="evidence" value="ECO:0007669"/>
    <property type="project" value="UniProtKB-KW"/>
</dbReference>
<accession>A0A6J1LBS3</accession>
<evidence type="ECO:0000313" key="11">
    <source>
        <dbReference type="Proteomes" id="UP000504633"/>
    </source>
</evidence>
<dbReference type="GeneID" id="111594968"/>
<evidence type="ECO:0000256" key="4">
    <source>
        <dbReference type="ARBA" id="ARBA00022771"/>
    </source>
</evidence>
<keyword evidence="3" id="KW-0677">Repeat</keyword>
<comment type="subcellular location">
    <subcellularLocation>
        <location evidence="1">Nucleus</location>
    </subcellularLocation>
</comment>
<dbReference type="GO" id="GO:0006357">
    <property type="term" value="P:regulation of transcription by RNA polymerase II"/>
    <property type="evidence" value="ECO:0007669"/>
    <property type="project" value="TreeGrafter"/>
</dbReference>
<evidence type="ECO:0000256" key="9">
    <source>
        <dbReference type="SAM" id="MobiDB-lite"/>
    </source>
</evidence>
<keyword evidence="6" id="KW-0238">DNA-binding</keyword>
<evidence type="ECO:0000256" key="5">
    <source>
        <dbReference type="ARBA" id="ARBA00022833"/>
    </source>
</evidence>
<dbReference type="Proteomes" id="UP000504633">
    <property type="component" value="Unplaced"/>
</dbReference>
<dbReference type="PANTHER" id="PTHR24390">
    <property type="entry name" value="ZINC FINGER PROTEIN"/>
    <property type="match status" value="1"/>
</dbReference>
<dbReference type="Gene3D" id="3.30.160.60">
    <property type="entry name" value="Classic Zinc Finger"/>
    <property type="match status" value="5"/>
</dbReference>
<dbReference type="InterPro" id="IPR013087">
    <property type="entry name" value="Znf_C2H2_type"/>
</dbReference>
<dbReference type="GO" id="GO:0003700">
    <property type="term" value="F:DNA-binding transcription factor activity"/>
    <property type="evidence" value="ECO:0007669"/>
    <property type="project" value="TreeGrafter"/>
</dbReference>
<organism evidence="11 12">
    <name type="scientific">Drosophila hydei</name>
    <name type="common">Fruit fly</name>
    <dbReference type="NCBI Taxonomy" id="7224"/>
    <lineage>
        <taxon>Eukaryota</taxon>
        <taxon>Metazoa</taxon>
        <taxon>Ecdysozoa</taxon>
        <taxon>Arthropoda</taxon>
        <taxon>Hexapoda</taxon>
        <taxon>Insecta</taxon>
        <taxon>Pterygota</taxon>
        <taxon>Neoptera</taxon>
        <taxon>Endopterygota</taxon>
        <taxon>Diptera</taxon>
        <taxon>Brachycera</taxon>
        <taxon>Muscomorpha</taxon>
        <taxon>Ephydroidea</taxon>
        <taxon>Drosophilidae</taxon>
        <taxon>Drosophila</taxon>
    </lineage>
</organism>
<evidence type="ECO:0000256" key="7">
    <source>
        <dbReference type="ARBA" id="ARBA00023242"/>
    </source>
</evidence>
<feature type="domain" description="C2H2-type" evidence="10">
    <location>
        <begin position="128"/>
        <end position="150"/>
    </location>
</feature>
<keyword evidence="5" id="KW-0862">Zinc</keyword>
<evidence type="ECO:0000256" key="6">
    <source>
        <dbReference type="ARBA" id="ARBA00023125"/>
    </source>
</evidence>
<dbReference type="SMART" id="SM00355">
    <property type="entry name" value="ZnF_C2H2"/>
    <property type="match status" value="8"/>
</dbReference>
<evidence type="ECO:0000259" key="10">
    <source>
        <dbReference type="PROSITE" id="PS50157"/>
    </source>
</evidence>
<reference evidence="12" key="1">
    <citation type="submission" date="2025-08" db="UniProtKB">
        <authorList>
            <consortium name="RefSeq"/>
        </authorList>
    </citation>
    <scope>IDENTIFICATION</scope>
    <source>
        <strain evidence="12">15085-1641.00</strain>
        <tissue evidence="12">Whole body</tissue>
    </source>
</reference>
<dbReference type="AlphaFoldDB" id="A0A6J1LBS3"/>
<sequence>MSRCPRCNCVAAGQNRLVTDSCGHNKCRLCLLADVADCSECKLTMELPVADAGEQPVEEVPYKHITSTTQGYHCAVCDKSFRSRTQQYYHRGCGNELLKKFHCTQCSRRFATRSHLKYHQNSHTTPSYSCSNCSKTFRQDFLLQRHMRTHNTSAFTCEECSRIFRSQSALNAHAVLHSGNSLPYKCVDCSKHYLTKANLRQHRMKHEPSGPRHKCNVCNKCFLRSSTLRLHQARHTKRPRHECSQCNKTYNDVDALQRHLKQHTANQRYQCLQCDVTVNRRDNMQRHMRAMHPGIQFDAGVKVLDVEQSTTTIPAATEQMAAPNLRYNSVIKSVGNVVPVVVPELEVETPLPDKMQKENVKLYRKIILDLDNEEYSNELSCTGLDIDETATTAEQLGTQQAEPQHQPLPDQSSSSFRHWRKNFKYFYENEHTN</sequence>
<feature type="domain" description="C2H2-type" evidence="10">
    <location>
        <begin position="213"/>
        <end position="240"/>
    </location>
</feature>
<evidence type="ECO:0000256" key="2">
    <source>
        <dbReference type="ARBA" id="ARBA00022723"/>
    </source>
</evidence>
<dbReference type="InterPro" id="IPR036236">
    <property type="entry name" value="Znf_C2H2_sf"/>
</dbReference>
<dbReference type="Pfam" id="PF13912">
    <property type="entry name" value="zf-C2H2_6"/>
    <property type="match status" value="1"/>
</dbReference>
<dbReference type="PANTHER" id="PTHR24390:SF159">
    <property type="entry name" value="GROWTH FACTOR INDEPENDENT 1 TRANSCRIPTIONAL REPRESSOR"/>
    <property type="match status" value="1"/>
</dbReference>
<keyword evidence="11" id="KW-1185">Reference proteome</keyword>
<protein>
    <submittedName>
        <fullName evidence="12">Zinc finger protein 431</fullName>
    </submittedName>
</protein>
<dbReference type="SUPFAM" id="SSF57667">
    <property type="entry name" value="beta-beta-alpha zinc fingers"/>
    <property type="match status" value="4"/>
</dbReference>
<evidence type="ECO:0000256" key="1">
    <source>
        <dbReference type="ARBA" id="ARBA00004123"/>
    </source>
</evidence>
<dbReference type="RefSeq" id="XP_023164236.2">
    <property type="nucleotide sequence ID" value="XM_023308468.2"/>
</dbReference>
<dbReference type="OMA" id="CEATGQN"/>
<dbReference type="PROSITE" id="PS00028">
    <property type="entry name" value="ZINC_FINGER_C2H2_1"/>
    <property type="match status" value="7"/>
</dbReference>
<evidence type="ECO:0000256" key="8">
    <source>
        <dbReference type="PROSITE-ProRule" id="PRU00042"/>
    </source>
</evidence>
<keyword evidence="4 8" id="KW-0863">Zinc-finger</keyword>
<feature type="region of interest" description="Disordered" evidence="9">
    <location>
        <begin position="395"/>
        <end position="415"/>
    </location>
</feature>
<gene>
    <name evidence="12" type="primary">LOC111594968</name>
</gene>
<name>A0A6J1LBS3_DROHY</name>
<feature type="domain" description="C2H2-type" evidence="10">
    <location>
        <begin position="269"/>
        <end position="297"/>
    </location>
</feature>
<keyword evidence="2" id="KW-0479">Metal-binding</keyword>
<dbReference type="KEGG" id="dhe:111594968"/>